<dbReference type="InterPro" id="IPR047212">
    <property type="entry name" value="TPP_POXB-like"/>
</dbReference>
<keyword evidence="7" id="KW-0670">Pyruvate</keyword>
<dbReference type="GeneID" id="301844488"/>
<dbReference type="SUPFAM" id="SSF52518">
    <property type="entry name" value="Thiamin diphosphate-binding fold (THDP-binding)"/>
    <property type="match status" value="2"/>
</dbReference>
<dbReference type="CDD" id="cd07039">
    <property type="entry name" value="TPP_PYR_POX"/>
    <property type="match status" value="1"/>
</dbReference>
<keyword evidence="8" id="KW-1185">Reference proteome</keyword>
<dbReference type="Pfam" id="PF00205">
    <property type="entry name" value="TPP_enzyme_M"/>
    <property type="match status" value="1"/>
</dbReference>
<dbReference type="PANTHER" id="PTHR42981:SF2">
    <property type="entry name" value="PYRUVATE DEHYDROGENASE [UBIQUINONE]"/>
    <property type="match status" value="1"/>
</dbReference>
<feature type="domain" description="Thiamine pyrophosphate enzyme TPP-binding" evidence="5">
    <location>
        <begin position="389"/>
        <end position="544"/>
    </location>
</feature>
<proteinExistence type="inferred from homology"/>
<evidence type="ECO:0000256" key="1">
    <source>
        <dbReference type="ARBA" id="ARBA00007812"/>
    </source>
</evidence>
<keyword evidence="2 3" id="KW-0786">Thiamine pyrophosphate</keyword>
<accession>A0A3N2GVV5</accession>
<organism evidence="7 8">
    <name type="scientific">Amycolatopsis thermoflava</name>
    <dbReference type="NCBI Taxonomy" id="84480"/>
    <lineage>
        <taxon>Bacteria</taxon>
        <taxon>Bacillati</taxon>
        <taxon>Actinomycetota</taxon>
        <taxon>Actinomycetes</taxon>
        <taxon>Pseudonocardiales</taxon>
        <taxon>Pseudonocardiaceae</taxon>
        <taxon>Amycolatopsis</taxon>
        <taxon>Amycolatopsis methanolica group</taxon>
    </lineage>
</organism>
<evidence type="ECO:0000313" key="7">
    <source>
        <dbReference type="EMBL" id="ROS40768.1"/>
    </source>
</evidence>
<dbReference type="PANTHER" id="PTHR42981">
    <property type="entry name" value="PYRUVATE DEHYDROGENASE [UBIQUINONE]"/>
    <property type="match status" value="1"/>
</dbReference>
<dbReference type="InterPro" id="IPR029061">
    <property type="entry name" value="THDP-binding"/>
</dbReference>
<evidence type="ECO:0000313" key="8">
    <source>
        <dbReference type="Proteomes" id="UP000274843"/>
    </source>
</evidence>
<dbReference type="NCBIfam" id="NF006129">
    <property type="entry name" value="PRK08273.1"/>
    <property type="match status" value="1"/>
</dbReference>
<dbReference type="Proteomes" id="UP000274843">
    <property type="component" value="Unassembled WGS sequence"/>
</dbReference>
<dbReference type="RefSeq" id="WP_123684192.1">
    <property type="nucleotide sequence ID" value="NZ_RKHY01000001.1"/>
</dbReference>
<dbReference type="CDD" id="cd02014">
    <property type="entry name" value="TPP_POX"/>
    <property type="match status" value="1"/>
</dbReference>
<dbReference type="EMBL" id="RKHY01000001">
    <property type="protein sequence ID" value="ROS40768.1"/>
    <property type="molecule type" value="Genomic_DNA"/>
</dbReference>
<dbReference type="InterPro" id="IPR012000">
    <property type="entry name" value="Thiamin_PyroP_enz_cen_dom"/>
</dbReference>
<reference evidence="7 8" key="1">
    <citation type="submission" date="2018-11" db="EMBL/GenBank/DDBJ databases">
        <title>Sequencing the genomes of 1000 actinobacteria strains.</title>
        <authorList>
            <person name="Klenk H.-P."/>
        </authorList>
    </citation>
    <scope>NUCLEOTIDE SEQUENCE [LARGE SCALE GENOMIC DNA]</scope>
    <source>
        <strain evidence="7 8">DSM 44348</strain>
    </source>
</reference>
<dbReference type="Pfam" id="PF02775">
    <property type="entry name" value="TPP_enzyme_C"/>
    <property type="match status" value="1"/>
</dbReference>
<evidence type="ECO:0000256" key="3">
    <source>
        <dbReference type="RuleBase" id="RU362132"/>
    </source>
</evidence>
<feature type="domain" description="Thiamine pyrophosphate enzyme central" evidence="4">
    <location>
        <begin position="201"/>
        <end position="329"/>
    </location>
</feature>
<dbReference type="PROSITE" id="PS00187">
    <property type="entry name" value="TPP_ENZYMES"/>
    <property type="match status" value="1"/>
</dbReference>
<comment type="similarity">
    <text evidence="1 3">Belongs to the TPP enzyme family.</text>
</comment>
<comment type="caution">
    <text evidence="7">The sequence shown here is derived from an EMBL/GenBank/DDBJ whole genome shotgun (WGS) entry which is preliminary data.</text>
</comment>
<protein>
    <submittedName>
        <fullName evidence="7">Pyruvate dehydrogenase (Quinone)</fullName>
    </submittedName>
</protein>
<dbReference type="InterPro" id="IPR012001">
    <property type="entry name" value="Thiamin_PyroP_enz_TPP-bd_dom"/>
</dbReference>
<dbReference type="Pfam" id="PF02776">
    <property type="entry name" value="TPP_enzyme_N"/>
    <property type="match status" value="1"/>
</dbReference>
<evidence type="ECO:0000259" key="5">
    <source>
        <dbReference type="Pfam" id="PF02775"/>
    </source>
</evidence>
<dbReference type="Gene3D" id="3.40.50.1220">
    <property type="entry name" value="TPP-binding domain"/>
    <property type="match status" value="1"/>
</dbReference>
<evidence type="ECO:0000259" key="4">
    <source>
        <dbReference type="Pfam" id="PF00205"/>
    </source>
</evidence>
<dbReference type="Gene3D" id="3.40.50.970">
    <property type="match status" value="2"/>
</dbReference>
<dbReference type="AlphaFoldDB" id="A0A3N2GVV5"/>
<dbReference type="InterPro" id="IPR011766">
    <property type="entry name" value="TPP_enzyme_TPP-bd"/>
</dbReference>
<dbReference type="InterPro" id="IPR047211">
    <property type="entry name" value="POXB-like"/>
</dbReference>
<dbReference type="InterPro" id="IPR047210">
    <property type="entry name" value="TPP_PYR_POXB-like"/>
</dbReference>
<dbReference type="GO" id="GO:0000287">
    <property type="term" value="F:magnesium ion binding"/>
    <property type="evidence" value="ECO:0007669"/>
    <property type="project" value="InterPro"/>
</dbReference>
<name>A0A3N2GVV5_9PSEU</name>
<dbReference type="GO" id="GO:0003824">
    <property type="term" value="F:catalytic activity"/>
    <property type="evidence" value="ECO:0007669"/>
    <property type="project" value="InterPro"/>
</dbReference>
<dbReference type="SUPFAM" id="SSF52467">
    <property type="entry name" value="DHS-like NAD/FAD-binding domain"/>
    <property type="match status" value="1"/>
</dbReference>
<dbReference type="InterPro" id="IPR000399">
    <property type="entry name" value="TPP-bd_CS"/>
</dbReference>
<evidence type="ECO:0000259" key="6">
    <source>
        <dbReference type="Pfam" id="PF02776"/>
    </source>
</evidence>
<evidence type="ECO:0000256" key="2">
    <source>
        <dbReference type="ARBA" id="ARBA00023052"/>
    </source>
</evidence>
<sequence>MSETVGDHLLKRLREWGVEQVFAYPGDGINGIVAAFGKADNEPRFVQARHEEMAAFEAVGYAKFSGHVGVCMATSGPGAIHLLNGLYDAKLDHVPVVAIVGQTARSAMGGSYQQEVDLQPLFKDVASEYLVEVNVAEQLPNALDRAIRTALAKRAPTAVIIPNDLQEEPYSPPKHAFKHVPSSPPGFPHPVVIPPEDELGRAADILNEGEKVAILIGQGARNAAAEVREIAELTGAGVAKALLGKDVLPDDLPYVTGSIGLLGTRPSYEMMQDCDTLLIVGSNFPYSQFLPEYGKARAIQIDIDGSMIGMRYPTEVNLVGEAKGTLRALLPMVRRKADRAWREKIEKNVASWWETVEQQAMVEADPVNPMRVVHELSQRIPENAIVTADSGSSTNWYARNLRMRGRMRGTLSGTLATMGPGVPYAIGAKFAFPDRPVIALEGDGAMQMNGMAELLTIQRYHHLWADPRLVVCVFHNNDLNQVTWELRAMGGAPKFEESQSLPEFSYAEFARSLGFEAVAVDSPDQLGPAWDRVLSADRPALLDVRCDPEVPPIPPHATLEQIKSTTEAMLKGDRDAWHVLVEGLKTKAQELLPNR</sequence>
<feature type="domain" description="Thiamine pyrophosphate enzyme N-terminal TPP-binding" evidence="6">
    <location>
        <begin position="4"/>
        <end position="119"/>
    </location>
</feature>
<gene>
    <name evidence="7" type="ORF">EDD35_3109</name>
</gene>
<dbReference type="InterPro" id="IPR029035">
    <property type="entry name" value="DHS-like_NAD/FAD-binding_dom"/>
</dbReference>
<dbReference type="GO" id="GO:0030976">
    <property type="term" value="F:thiamine pyrophosphate binding"/>
    <property type="evidence" value="ECO:0007669"/>
    <property type="project" value="InterPro"/>
</dbReference>